<comment type="similarity">
    <text evidence="2 7">Belongs to the glycosyl hydrolase 3 family.</text>
</comment>
<dbReference type="Proteomes" id="UP001597283">
    <property type="component" value="Unassembled WGS sequence"/>
</dbReference>
<dbReference type="InterPro" id="IPR001764">
    <property type="entry name" value="Glyco_hydro_3_N"/>
</dbReference>
<dbReference type="Gene3D" id="3.40.50.1700">
    <property type="entry name" value="Glycoside hydrolase family 3 C-terminal domain"/>
    <property type="match status" value="1"/>
</dbReference>
<dbReference type="Pfam" id="PF00933">
    <property type="entry name" value="Glyco_hydro_3"/>
    <property type="match status" value="1"/>
</dbReference>
<sequence length="785" mass="84904">MLITIRPAVRLSVRTLMLSASLIAGGIAAPLSARETARPGSAGAPVAAPVETPAGPTPAVWGDRPEMRSFVDRLMAQMTLAEKIGQLTLLTSDWVSTGPTLRAGYKEDIAAGKVGAIFNAHSVAYTRELQKLAVEGTRLKIPLLFGYDVIHGHRTMFPISLGEAASWDLEAIEKSARISAIEGAAEGLHWTYAPMVDISRDPRWGRVSEGAGEDTYLGSRIAEARVKGFQGKRIGDTDSLLATVKHFAAYGAPQAGRDYSTVDMSMRELREVYLPPYKAAVDAGAATVMTSFNELDGVPASGSSFLLTDVLRKEWGFKGFVVTDYTSINEMIPHGFSKDEKQAGEQAINAGVDMDMQGAVYLNHLAKSVAEGKVSQQTIDDAVRRVLEMKYRLGLFQDPYRFSDAKREKANVMTPAFLEAARDVARKSMVLLKNQNDVLPLAASAKRIALIGPLADSKADMIGSWAGQGSRTRPISLLEGIRARAAKGVTVNYAKGASYQFADAGKTDGFAEAMAAAKDADVIVAAMGEYWDMTGEAASRTDLNLPGNQEALLKELKTLGKPIVLVLLSGRPNTIPWAADNVDAILEAWYPGTMAGTAVADVLFGDYNPSGKLPMTFPRSVGQVPIFYSMKNTGRPYTAEKQGQKYLSRYLDSSNSPQWPFGHGLSYTRFTYSTVTIDKTVIRPGEALTATVTLTNSGKRAGTEIVQLYTRDLVGSVTRPVKELKGFQKIALKPGESRRVTFRVSDKDLAFYRQDMSWGAEPGEFELFVGGTSDLPVGVKFSLAE</sequence>
<dbReference type="InterPro" id="IPR051915">
    <property type="entry name" value="Cellulose_Degrad_GH3"/>
</dbReference>
<dbReference type="EMBL" id="JBHUFC010000003">
    <property type="protein sequence ID" value="MFD1788042.1"/>
    <property type="molecule type" value="Genomic_DNA"/>
</dbReference>
<reference evidence="12" key="1">
    <citation type="journal article" date="2019" name="Int. J. Syst. Evol. Microbiol.">
        <title>The Global Catalogue of Microorganisms (GCM) 10K type strain sequencing project: providing services to taxonomists for standard genome sequencing and annotation.</title>
        <authorList>
            <consortium name="The Broad Institute Genomics Platform"/>
            <consortium name="The Broad Institute Genome Sequencing Center for Infectious Disease"/>
            <person name="Wu L."/>
            <person name="Ma J."/>
        </authorList>
    </citation>
    <scope>NUCLEOTIDE SEQUENCE [LARGE SCALE GENOMIC DNA]</scope>
    <source>
        <strain evidence="12">Q85</strain>
    </source>
</reference>
<dbReference type="InterPro" id="IPR026891">
    <property type="entry name" value="Fn3-like"/>
</dbReference>
<comment type="catalytic activity">
    <reaction evidence="1">
        <text>Hydrolysis of terminal, non-reducing beta-D-glucosyl residues with release of beta-D-glucose.</text>
        <dbReference type="EC" id="3.2.1.21"/>
    </reaction>
</comment>
<dbReference type="GO" id="GO:0008422">
    <property type="term" value="F:beta-glucosidase activity"/>
    <property type="evidence" value="ECO:0007669"/>
    <property type="project" value="UniProtKB-EC"/>
</dbReference>
<evidence type="ECO:0000313" key="12">
    <source>
        <dbReference type="Proteomes" id="UP001597283"/>
    </source>
</evidence>
<comment type="caution">
    <text evidence="11">The sequence shown here is derived from an EMBL/GenBank/DDBJ whole genome shotgun (WGS) entry which is preliminary data.</text>
</comment>
<feature type="signal peptide" evidence="9">
    <location>
        <begin position="1"/>
        <end position="33"/>
    </location>
</feature>
<dbReference type="InterPro" id="IPR017853">
    <property type="entry name" value="GH"/>
</dbReference>
<accession>A0ABW4ND17</accession>
<evidence type="ECO:0000256" key="3">
    <source>
        <dbReference type="ARBA" id="ARBA00012744"/>
    </source>
</evidence>
<dbReference type="Gene3D" id="2.60.40.10">
    <property type="entry name" value="Immunoglobulins"/>
    <property type="match status" value="1"/>
</dbReference>
<proteinExistence type="inferred from homology"/>
<feature type="domain" description="Fibronectin type III-like" evidence="10">
    <location>
        <begin position="704"/>
        <end position="773"/>
    </location>
</feature>
<evidence type="ECO:0000256" key="7">
    <source>
        <dbReference type="RuleBase" id="RU361161"/>
    </source>
</evidence>
<dbReference type="SUPFAM" id="SSF51445">
    <property type="entry name" value="(Trans)glycosidases"/>
    <property type="match status" value="1"/>
</dbReference>
<evidence type="ECO:0000259" key="10">
    <source>
        <dbReference type="SMART" id="SM01217"/>
    </source>
</evidence>
<dbReference type="Pfam" id="PF14310">
    <property type="entry name" value="Fn3-like"/>
    <property type="match status" value="1"/>
</dbReference>
<keyword evidence="4 9" id="KW-0732">Signal</keyword>
<gene>
    <name evidence="11" type="primary">bglX</name>
    <name evidence="11" type="ORF">ACFSC3_10685</name>
</gene>
<dbReference type="Pfam" id="PF01915">
    <property type="entry name" value="Glyco_hydro_3_C"/>
    <property type="match status" value="1"/>
</dbReference>
<feature type="compositionally biased region" description="Low complexity" evidence="8">
    <location>
        <begin position="38"/>
        <end position="50"/>
    </location>
</feature>
<evidence type="ECO:0000256" key="4">
    <source>
        <dbReference type="ARBA" id="ARBA00022729"/>
    </source>
</evidence>
<evidence type="ECO:0000256" key="6">
    <source>
        <dbReference type="ARBA" id="ARBA00023295"/>
    </source>
</evidence>
<name>A0ABW4ND17_9SPHN</name>
<dbReference type="PROSITE" id="PS00775">
    <property type="entry name" value="GLYCOSYL_HYDROL_F3"/>
    <property type="match status" value="1"/>
</dbReference>
<protein>
    <recommendedName>
        <fullName evidence="3">beta-glucosidase</fullName>
        <ecNumber evidence="3">3.2.1.21</ecNumber>
    </recommendedName>
</protein>
<keyword evidence="12" id="KW-1185">Reference proteome</keyword>
<dbReference type="RefSeq" id="WP_380940393.1">
    <property type="nucleotide sequence ID" value="NZ_JBHUFC010000003.1"/>
</dbReference>
<dbReference type="PANTHER" id="PTHR30620">
    <property type="entry name" value="PERIPLASMIC BETA-GLUCOSIDASE-RELATED"/>
    <property type="match status" value="1"/>
</dbReference>
<dbReference type="EC" id="3.2.1.21" evidence="3"/>
<dbReference type="InterPro" id="IPR013783">
    <property type="entry name" value="Ig-like_fold"/>
</dbReference>
<evidence type="ECO:0000256" key="8">
    <source>
        <dbReference type="SAM" id="MobiDB-lite"/>
    </source>
</evidence>
<keyword evidence="5 7" id="KW-0378">Hydrolase</keyword>
<evidence type="ECO:0000256" key="9">
    <source>
        <dbReference type="SAM" id="SignalP"/>
    </source>
</evidence>
<feature type="chain" id="PRO_5045419075" description="beta-glucosidase" evidence="9">
    <location>
        <begin position="34"/>
        <end position="785"/>
    </location>
</feature>
<evidence type="ECO:0000256" key="1">
    <source>
        <dbReference type="ARBA" id="ARBA00000448"/>
    </source>
</evidence>
<organism evidence="11 12">
    <name type="scientific">Sphingomonas floccifaciens</name>
    <dbReference type="NCBI Taxonomy" id="1844115"/>
    <lineage>
        <taxon>Bacteria</taxon>
        <taxon>Pseudomonadati</taxon>
        <taxon>Pseudomonadota</taxon>
        <taxon>Alphaproteobacteria</taxon>
        <taxon>Sphingomonadales</taxon>
        <taxon>Sphingomonadaceae</taxon>
        <taxon>Sphingomonas</taxon>
    </lineage>
</organism>
<dbReference type="SUPFAM" id="SSF52279">
    <property type="entry name" value="Beta-D-glucan exohydrolase, C-terminal domain"/>
    <property type="match status" value="1"/>
</dbReference>
<dbReference type="Gene3D" id="3.20.20.300">
    <property type="entry name" value="Glycoside hydrolase, family 3, N-terminal domain"/>
    <property type="match status" value="1"/>
</dbReference>
<evidence type="ECO:0000313" key="11">
    <source>
        <dbReference type="EMBL" id="MFD1788042.1"/>
    </source>
</evidence>
<dbReference type="InterPro" id="IPR036881">
    <property type="entry name" value="Glyco_hydro_3_C_sf"/>
</dbReference>
<dbReference type="PANTHER" id="PTHR30620:SF16">
    <property type="entry name" value="LYSOSOMAL BETA GLUCOSIDASE"/>
    <property type="match status" value="1"/>
</dbReference>
<keyword evidence="6 7" id="KW-0326">Glycosidase</keyword>
<evidence type="ECO:0000256" key="2">
    <source>
        <dbReference type="ARBA" id="ARBA00005336"/>
    </source>
</evidence>
<dbReference type="InterPro" id="IPR036962">
    <property type="entry name" value="Glyco_hydro_3_N_sf"/>
</dbReference>
<feature type="region of interest" description="Disordered" evidence="8">
    <location>
        <begin position="38"/>
        <end position="57"/>
    </location>
</feature>
<dbReference type="InterPro" id="IPR002772">
    <property type="entry name" value="Glyco_hydro_3_C"/>
</dbReference>
<dbReference type="NCBIfam" id="NF011678">
    <property type="entry name" value="PRK15098.1"/>
    <property type="match status" value="1"/>
</dbReference>
<dbReference type="InterPro" id="IPR019800">
    <property type="entry name" value="Glyco_hydro_3_AS"/>
</dbReference>
<dbReference type="PRINTS" id="PR00133">
    <property type="entry name" value="GLHYDRLASE3"/>
</dbReference>
<evidence type="ECO:0000256" key="5">
    <source>
        <dbReference type="ARBA" id="ARBA00022801"/>
    </source>
</evidence>
<dbReference type="SMART" id="SM01217">
    <property type="entry name" value="Fn3_like"/>
    <property type="match status" value="1"/>
</dbReference>